<accession>A0A5B7GEE6</accession>
<keyword evidence="2" id="KW-1185">Reference proteome</keyword>
<dbReference type="Proteomes" id="UP000324222">
    <property type="component" value="Unassembled WGS sequence"/>
</dbReference>
<evidence type="ECO:0000313" key="2">
    <source>
        <dbReference type="Proteomes" id="UP000324222"/>
    </source>
</evidence>
<dbReference type="EMBL" id="VSRR010015903">
    <property type="protein sequence ID" value="MPC58690.1"/>
    <property type="molecule type" value="Genomic_DNA"/>
</dbReference>
<evidence type="ECO:0000313" key="1">
    <source>
        <dbReference type="EMBL" id="MPC58690.1"/>
    </source>
</evidence>
<proteinExistence type="predicted"/>
<reference evidence="1 2" key="1">
    <citation type="submission" date="2019-05" db="EMBL/GenBank/DDBJ databases">
        <title>Another draft genome of Portunus trituberculatus and its Hox gene families provides insights of decapod evolution.</title>
        <authorList>
            <person name="Jeong J.-H."/>
            <person name="Song I."/>
            <person name="Kim S."/>
            <person name="Choi T."/>
            <person name="Kim D."/>
            <person name="Ryu S."/>
            <person name="Kim W."/>
        </authorList>
    </citation>
    <scope>NUCLEOTIDE SEQUENCE [LARGE SCALE GENOMIC DNA]</scope>
    <source>
        <tissue evidence="1">Muscle</tissue>
    </source>
</reference>
<dbReference type="AlphaFoldDB" id="A0A5B7GEE6"/>
<protein>
    <submittedName>
        <fullName evidence="1">Uncharacterized protein</fullName>
    </submittedName>
</protein>
<gene>
    <name evidence="1" type="ORF">E2C01_052697</name>
</gene>
<name>A0A5B7GEE6_PORTR</name>
<organism evidence="1 2">
    <name type="scientific">Portunus trituberculatus</name>
    <name type="common">Swimming crab</name>
    <name type="synonym">Neptunus trituberculatus</name>
    <dbReference type="NCBI Taxonomy" id="210409"/>
    <lineage>
        <taxon>Eukaryota</taxon>
        <taxon>Metazoa</taxon>
        <taxon>Ecdysozoa</taxon>
        <taxon>Arthropoda</taxon>
        <taxon>Crustacea</taxon>
        <taxon>Multicrustacea</taxon>
        <taxon>Malacostraca</taxon>
        <taxon>Eumalacostraca</taxon>
        <taxon>Eucarida</taxon>
        <taxon>Decapoda</taxon>
        <taxon>Pleocyemata</taxon>
        <taxon>Brachyura</taxon>
        <taxon>Eubrachyura</taxon>
        <taxon>Portunoidea</taxon>
        <taxon>Portunidae</taxon>
        <taxon>Portuninae</taxon>
        <taxon>Portunus</taxon>
    </lineage>
</organism>
<sequence>MYNDSVSALFTRTLHNSAHEAFTHQGGIKGGFRAHRDVGLVLSLLVERLQGAEAVGVFVWSLEQERRQFCENAGR</sequence>
<comment type="caution">
    <text evidence="1">The sequence shown here is derived from an EMBL/GenBank/DDBJ whole genome shotgun (WGS) entry which is preliminary data.</text>
</comment>